<feature type="compositionally biased region" description="Basic and acidic residues" evidence="1">
    <location>
        <begin position="54"/>
        <end position="71"/>
    </location>
</feature>
<feature type="region of interest" description="Disordered" evidence="1">
    <location>
        <begin position="1122"/>
        <end position="1171"/>
    </location>
</feature>
<feature type="compositionally biased region" description="Basic and acidic residues" evidence="1">
    <location>
        <begin position="116"/>
        <end position="134"/>
    </location>
</feature>
<feature type="domain" description="Elongation factor 1 beta central acidic region eukaryote" evidence="2">
    <location>
        <begin position="57"/>
        <end position="84"/>
    </location>
</feature>
<feature type="compositionally biased region" description="Basic residues" evidence="1">
    <location>
        <begin position="730"/>
        <end position="748"/>
    </location>
</feature>
<feature type="compositionally biased region" description="Polar residues" evidence="1">
    <location>
        <begin position="614"/>
        <end position="627"/>
    </location>
</feature>
<feature type="region of interest" description="Disordered" evidence="1">
    <location>
        <begin position="285"/>
        <end position="341"/>
    </location>
</feature>
<feature type="region of interest" description="Disordered" evidence="1">
    <location>
        <begin position="1"/>
        <end position="23"/>
    </location>
</feature>
<feature type="region of interest" description="Disordered" evidence="1">
    <location>
        <begin position="702"/>
        <end position="769"/>
    </location>
</feature>
<proteinExistence type="predicted"/>
<gene>
    <name evidence="3" type="ORF">TSPI_01251</name>
</gene>
<feature type="region of interest" description="Disordered" evidence="1">
    <location>
        <begin position="956"/>
        <end position="1109"/>
    </location>
</feature>
<feature type="compositionally biased region" description="Basic residues" evidence="1">
    <location>
        <begin position="1066"/>
        <end position="1084"/>
    </location>
</feature>
<sequence length="1240" mass="135798">NQETEKDIAAKEAASSQIPETDITSPNLALASEVTAINVDQLDIAPSIPEETDEKPVITDIPKGEKKDSEKIKKKSKKRTKSKKTKKTEKDIAAKEAAEVTAINVDQLDIVPSIAKETDEKPVITVEPKGEKKDSKKIKKKSKKRTKSKKTKKTEKDIAAKEAASSQVTETDITSRKLALASEVTAINVDQLDIVPTNPRGNRRKTSDKDEPKAEKKDSKKIKKKSKKRTKSKKTKETEKDIAAKEAASSQVTETDITSPKFTLASEVTAINVDQLDIVQSIAKETDEKPVITVEPKGEKKDSKKIKKKSKKRTKSKKTKKTEKDIAAKEAASSQETETDITSRKLALASEVTAINVDQLDIVPSIAKETDEKPVITVEPKDIAAKEAASSQVTETDITSPNLALASEVTAINVDQLDIAPSIPEETDEKPVITDIPKDIAAKEAASSQETETDITSRKLALASEVTAINVDQLDIVPSIAKETDEKPVITGEPKGEKKDSKKIKKKSKKRTKSKKTKKTEKDIAAKEAASSQVTETDITSPNLALASEVTAINVDQLDIVPSIPEETDEKPVITDEPKGEKKDSKKIKKKSKKRTKSKKTKKTEKDRAAKEGATSQVTETDITSPKFTLASEDTADEPKGEKKDSKKIKKKSKKRTKSKKTKKTEKDIAAKEAASSQETETDITSRKLALASEVTAINVDQLDIVPSIAKETDEKPVITGEPKGEKKDSKKIKKKSKKRSKSKKTKKTEKDTAAKEAASSQETETDITSRKLALASEVTAINVDQLDIVKSIAKETDEKPVITVEPKAEKKDSKKIKKKSKKRTKSKKTKETEKDIAAKEAASSQIPETDITSRKLALASEVTAINVDQLDIVPSIAKETDEKPVITGEPKGEKEDSKKIKKKSMKRSKSKKTKRTEKDIAAKEAASSQVTETDITSPNLALASEVTAINVDQLDIAPSIPEETDEKPVITDIPKGEKKDSKKIKKKSKKRTKSKKTKKTEKDVAAKEAASSQMTETDNKSSKFTLASEVTAVDVDQQNIVPTIPEETVEKPLLKDEPKVEKKDSKKIKKKSKKRTKSKKTKKTDKGKGAKEAASSHVTETDNKSPKFTLASEVTAVDVDQPNIVPPIPEETAEKPVITVNRKKSRKAVEDTAAKEAASSQVTETDNKSPKFTLASEVTAVDVEQPVIVPRTAEDAVKKLVINDEPKGEKKDSKKIKKRSKKRSKSKKSNKSVEDKVAK</sequence>
<feature type="compositionally biased region" description="Basic residues" evidence="1">
    <location>
        <begin position="72"/>
        <end position="87"/>
    </location>
</feature>
<feature type="domain" description="Elongation factor 1 beta central acidic region eukaryote" evidence="2">
    <location>
        <begin position="802"/>
        <end position="829"/>
    </location>
</feature>
<feature type="compositionally biased region" description="Basic residues" evidence="1">
    <location>
        <begin position="982"/>
        <end position="1000"/>
    </location>
</feature>
<feature type="domain" description="Elongation factor 1 beta central acidic region eukaryote" evidence="2">
    <location>
        <begin position="573"/>
        <end position="600"/>
    </location>
</feature>
<evidence type="ECO:0000259" key="2">
    <source>
        <dbReference type="SMART" id="SM01182"/>
    </source>
</evidence>
<feature type="compositionally biased region" description="Basic residues" evidence="1">
    <location>
        <begin position="303"/>
        <end position="321"/>
    </location>
</feature>
<feature type="compositionally biased region" description="Basic and acidic residues" evidence="1">
    <location>
        <begin position="482"/>
        <end position="500"/>
    </location>
</feature>
<feature type="domain" description="Elongation factor 1 beta central acidic region eukaryote" evidence="2">
    <location>
        <begin position="291"/>
        <end position="318"/>
    </location>
</feature>
<reference evidence="3 4" key="1">
    <citation type="submission" date="2024-07" db="EMBL/GenBank/DDBJ databases">
        <title>Enhanced genomic and transcriptomic resources for Trichinella pseudospiralis and T. spiralis underpin the discovery of pronounced molecular differences between stages and species.</title>
        <authorList>
            <person name="Pasi K.K."/>
            <person name="La Rosa G."/>
            <person name="Gomez-Morales M.A."/>
            <person name="Tosini F."/>
            <person name="Sumanam S."/>
            <person name="Young N.D."/>
            <person name="Chang B.C."/>
            <person name="Robin G.B."/>
        </authorList>
    </citation>
    <scope>NUCLEOTIDE SEQUENCE [LARGE SCALE GENOMIC DNA]</scope>
    <source>
        <strain evidence="3">ISS534</strain>
    </source>
</reference>
<organism evidence="3 4">
    <name type="scientific">Trichinella spiralis</name>
    <name type="common">Trichina worm</name>
    <dbReference type="NCBI Taxonomy" id="6334"/>
    <lineage>
        <taxon>Eukaryota</taxon>
        <taxon>Metazoa</taxon>
        <taxon>Ecdysozoa</taxon>
        <taxon>Nematoda</taxon>
        <taxon>Enoplea</taxon>
        <taxon>Dorylaimia</taxon>
        <taxon>Trichinellida</taxon>
        <taxon>Trichinellidae</taxon>
        <taxon>Trichinella</taxon>
    </lineage>
</organism>
<dbReference type="InterPro" id="IPR018940">
    <property type="entry name" value="EF-1_beta_acid_region_euk"/>
</dbReference>
<feature type="compositionally biased region" description="Basic residues" evidence="1">
    <location>
        <begin position="135"/>
        <end position="153"/>
    </location>
</feature>
<feature type="compositionally biased region" description="Basic residues" evidence="1">
    <location>
        <begin position="646"/>
        <end position="664"/>
    </location>
</feature>
<feature type="domain" description="Elongation factor 1 beta central acidic region eukaryote" evidence="2">
    <location>
        <begin position="1054"/>
        <end position="1081"/>
    </location>
</feature>
<feature type="region of interest" description="Disordered" evidence="1">
    <location>
        <begin position="112"/>
        <end position="174"/>
    </location>
</feature>
<feature type="compositionally biased region" description="Basic and acidic residues" evidence="1">
    <location>
        <begin position="205"/>
        <end position="218"/>
    </location>
</feature>
<feature type="domain" description="Elongation factor 1 beta central acidic region eukaryote" evidence="2">
    <location>
        <begin position="123"/>
        <end position="150"/>
    </location>
</feature>
<feature type="compositionally biased region" description="Basic and acidic residues" evidence="1">
    <location>
        <begin position="796"/>
        <end position="813"/>
    </location>
</feature>
<feature type="compositionally biased region" description="Basic and acidic residues" evidence="1">
    <location>
        <begin position="1049"/>
        <end position="1065"/>
    </location>
</feature>
<feature type="compositionally biased region" description="Basic and acidic residues" evidence="1">
    <location>
        <begin position="1"/>
        <end position="10"/>
    </location>
</feature>
<feature type="region of interest" description="Disordered" evidence="1">
    <location>
        <begin position="1194"/>
        <end position="1240"/>
    </location>
</feature>
<dbReference type="Proteomes" id="UP001558632">
    <property type="component" value="Unassembled WGS sequence"/>
</dbReference>
<feature type="region of interest" description="Disordered" evidence="1">
    <location>
        <begin position="796"/>
        <end position="851"/>
    </location>
</feature>
<feature type="domain" description="Elongation factor 1 beta central acidic region eukaryote" evidence="2">
    <location>
        <begin position="886"/>
        <end position="913"/>
    </location>
</feature>
<feature type="region of interest" description="Disordered" evidence="1">
    <location>
        <begin position="189"/>
        <end position="259"/>
    </location>
</feature>
<accession>A0ABR3KHZ1</accession>
<name>A0ABR3KHZ1_TRISP</name>
<feature type="domain" description="Elongation factor 1 beta central acidic region eukaryote" evidence="2">
    <location>
        <begin position="629"/>
        <end position="656"/>
    </location>
</feature>
<protein>
    <submittedName>
        <fullName evidence="3">Zonadhesin</fullName>
    </submittedName>
</protein>
<feature type="compositionally biased region" description="Polar residues" evidence="1">
    <location>
        <begin position="530"/>
        <end position="543"/>
    </location>
</feature>
<feature type="compositionally biased region" description="Basic residues" evidence="1">
    <location>
        <begin position="1214"/>
        <end position="1231"/>
    </location>
</feature>
<evidence type="ECO:0000313" key="3">
    <source>
        <dbReference type="EMBL" id="KAL1238601.1"/>
    </source>
</evidence>
<feature type="non-terminal residue" evidence="3">
    <location>
        <position position="1"/>
    </location>
</feature>
<feature type="compositionally biased region" description="Basic and acidic residues" evidence="1">
    <location>
        <begin position="830"/>
        <end position="839"/>
    </location>
</feature>
<dbReference type="EMBL" id="JBEUSY010000296">
    <property type="protein sequence ID" value="KAL1238601.1"/>
    <property type="molecule type" value="Genomic_DNA"/>
</dbReference>
<feature type="compositionally biased region" description="Basic and acidic residues" evidence="1">
    <location>
        <begin position="235"/>
        <end position="244"/>
    </location>
</feature>
<feature type="compositionally biased region" description="Polar residues" evidence="1">
    <location>
        <begin position="14"/>
        <end position="23"/>
    </location>
</feature>
<feature type="compositionally biased region" description="Basic residues" evidence="1">
    <location>
        <begin position="814"/>
        <end position="829"/>
    </location>
</feature>
<feature type="domain" description="Elongation factor 1 beta central acidic region eukaryote" evidence="2">
    <location>
        <begin position="1202"/>
        <end position="1229"/>
    </location>
</feature>
<evidence type="ECO:0000256" key="1">
    <source>
        <dbReference type="SAM" id="MobiDB-lite"/>
    </source>
</evidence>
<feature type="domain" description="Elongation factor 1 beta central acidic region eukaryote" evidence="2">
    <location>
        <begin position="970"/>
        <end position="997"/>
    </location>
</feature>
<feature type="compositionally biased region" description="Polar residues" evidence="1">
    <location>
        <begin position="927"/>
        <end position="939"/>
    </location>
</feature>
<feature type="region of interest" description="Disordered" evidence="1">
    <location>
        <begin position="475"/>
        <end position="685"/>
    </location>
</feature>
<feature type="region of interest" description="Disordered" evidence="1">
    <location>
        <begin position="874"/>
        <end position="939"/>
    </location>
</feature>
<feature type="region of interest" description="Disordered" evidence="1">
    <location>
        <begin position="43"/>
        <end position="93"/>
    </location>
</feature>
<feature type="compositionally biased region" description="Basic and acidic residues" evidence="1">
    <location>
        <begin position="879"/>
        <end position="899"/>
    </location>
</feature>
<feature type="compositionally biased region" description="Polar residues" evidence="1">
    <location>
        <begin position="248"/>
        <end position="259"/>
    </location>
</feature>
<feature type="compositionally biased region" description="Basic residues" evidence="1">
    <location>
        <begin position="585"/>
        <end position="603"/>
    </location>
</feature>
<feature type="compositionally biased region" description="Basic residues" evidence="1">
    <location>
        <begin position="219"/>
        <end position="234"/>
    </location>
</feature>
<evidence type="ECO:0000313" key="4">
    <source>
        <dbReference type="Proteomes" id="UP001558632"/>
    </source>
</evidence>
<feature type="compositionally biased region" description="Basic residues" evidence="1">
    <location>
        <begin position="501"/>
        <end position="519"/>
    </location>
</feature>
<feature type="domain" description="Elongation factor 1 beta central acidic region eukaryote" evidence="2">
    <location>
        <begin position="718"/>
        <end position="745"/>
    </location>
</feature>
<feature type="compositionally biased region" description="Basic and acidic residues" evidence="1">
    <location>
        <begin position="1194"/>
        <end position="1213"/>
    </location>
</feature>
<feature type="compositionally biased region" description="Basic and acidic residues" evidence="1">
    <location>
        <begin position="570"/>
        <end position="584"/>
    </location>
</feature>
<feature type="compositionally biased region" description="Basic and acidic residues" evidence="1">
    <location>
        <begin position="711"/>
        <end position="729"/>
    </location>
</feature>
<dbReference type="SMART" id="SM01182">
    <property type="entry name" value="EF-1_beta_acid"/>
    <property type="match status" value="12"/>
</dbReference>
<keyword evidence="4" id="KW-1185">Reference proteome</keyword>
<feature type="compositionally biased region" description="Basic and acidic residues" evidence="1">
    <location>
        <begin position="285"/>
        <end position="302"/>
    </location>
</feature>
<feature type="domain" description="Elongation factor 1 beta central acidic region eukaryote" evidence="2">
    <location>
        <begin position="489"/>
        <end position="516"/>
    </location>
</feature>
<feature type="compositionally biased region" description="Basic residues" evidence="1">
    <location>
        <begin position="900"/>
        <end position="916"/>
    </location>
</feature>
<comment type="caution">
    <text evidence="3">The sequence shown here is derived from an EMBL/GenBank/DDBJ whole genome shotgun (WGS) entry which is preliminary data.</text>
</comment>
<feature type="compositionally biased region" description="Basic and acidic residues" evidence="1">
    <location>
        <begin position="967"/>
        <end position="981"/>
    </location>
</feature>